<proteinExistence type="predicted"/>
<dbReference type="InterPro" id="IPR000726">
    <property type="entry name" value="Glyco_hydro_19_cat"/>
</dbReference>
<gene>
    <name evidence="6" type="primary">CTL1_4</name>
    <name evidence="6" type="ORF">CFP56_043002</name>
</gene>
<evidence type="ECO:0000313" key="6">
    <source>
        <dbReference type="EMBL" id="KAK7817341.1"/>
    </source>
</evidence>
<keyword evidence="3" id="KW-1015">Disulfide bond</keyword>
<dbReference type="GO" id="GO:0006952">
    <property type="term" value="P:defense response"/>
    <property type="evidence" value="ECO:0007669"/>
    <property type="project" value="UniProtKB-KW"/>
</dbReference>
<feature type="chain" id="PRO_5043519364" evidence="4">
    <location>
        <begin position="27"/>
        <end position="366"/>
    </location>
</feature>
<evidence type="ECO:0000256" key="4">
    <source>
        <dbReference type="SAM" id="SignalP"/>
    </source>
</evidence>
<dbReference type="Pfam" id="PF00182">
    <property type="entry name" value="Glyco_hydro_19"/>
    <property type="match status" value="1"/>
</dbReference>
<dbReference type="GO" id="GO:0004568">
    <property type="term" value="F:chitinase activity"/>
    <property type="evidence" value="ECO:0007669"/>
    <property type="project" value="InterPro"/>
</dbReference>
<dbReference type="GO" id="GO:0006032">
    <property type="term" value="P:chitin catabolic process"/>
    <property type="evidence" value="ECO:0007669"/>
    <property type="project" value="InterPro"/>
</dbReference>
<feature type="signal peptide" evidence="4">
    <location>
        <begin position="1"/>
        <end position="26"/>
    </location>
</feature>
<dbReference type="PANTHER" id="PTHR22595:SF96">
    <property type="entry name" value="CHITINASE"/>
    <property type="match status" value="1"/>
</dbReference>
<dbReference type="GO" id="GO:0008061">
    <property type="term" value="F:chitin binding"/>
    <property type="evidence" value="ECO:0007669"/>
    <property type="project" value="UniProtKB-KW"/>
</dbReference>
<evidence type="ECO:0000259" key="5">
    <source>
        <dbReference type="Pfam" id="PF00182"/>
    </source>
</evidence>
<comment type="caution">
    <text evidence="6">The sequence shown here is derived from an EMBL/GenBank/DDBJ whole genome shotgun (WGS) entry which is preliminary data.</text>
</comment>
<evidence type="ECO:0000313" key="7">
    <source>
        <dbReference type="Proteomes" id="UP000237347"/>
    </source>
</evidence>
<keyword evidence="4" id="KW-0732">Signal</keyword>
<protein>
    <submittedName>
        <fullName evidence="6">Chitinase-like protein 1</fullName>
    </submittedName>
</protein>
<keyword evidence="1" id="KW-0147">Chitin-binding</keyword>
<keyword evidence="2" id="KW-0611">Plant defense</keyword>
<dbReference type="Gene3D" id="3.30.20.10">
    <property type="entry name" value="Endochitinase, domain 2"/>
    <property type="match status" value="1"/>
</dbReference>
<dbReference type="Proteomes" id="UP000237347">
    <property type="component" value="Unassembled WGS sequence"/>
</dbReference>
<keyword evidence="7" id="KW-1185">Reference proteome</keyword>
<sequence length="366" mass="41658">MLHAKMEYKWSVPFKILAFILVFVNCDEYSSLNDSYNIGGSPPKPCPLCNTRRKRCCDSSQGVELVVQGGRDVYNRPNMQDPKHAVIGATDPNKPGSCCHGAVRDYLKTDQFENMFSKRNSLEVEVHAKGFWDYQSFITASAHHQPYGFGTTYMNRTFFGTKEVAAFLAHVATKTSCENNKVATKEQLEWGLCYNKEKNSNSNYCDEHYKKAYPCALGVAYYGRGALPVYWNYNYGEAGKDLKVDLLNHPEYIEQNSTLAFQVAIWRWMMPIKKHQPSTHDVFIGYWTPTKNDTLAKRVFGFGATMNVLYGDLVCGQGDNESMKNFISHYLYYLDIMGVDQEEARFPELLTCAEQVAFNPSFSSNP</sequence>
<name>A0AAW0IT81_QUESU</name>
<dbReference type="InterPro" id="IPR023346">
    <property type="entry name" value="Lysozyme-like_dom_sf"/>
</dbReference>
<evidence type="ECO:0000256" key="1">
    <source>
        <dbReference type="ARBA" id="ARBA00022669"/>
    </source>
</evidence>
<dbReference type="GO" id="GO:0016998">
    <property type="term" value="P:cell wall macromolecule catabolic process"/>
    <property type="evidence" value="ECO:0007669"/>
    <property type="project" value="InterPro"/>
</dbReference>
<dbReference type="CDD" id="cd00325">
    <property type="entry name" value="chitinase_GH19"/>
    <property type="match status" value="1"/>
</dbReference>
<feature type="domain" description="Glycoside hydrolase family 19 catalytic" evidence="5">
    <location>
        <begin position="109"/>
        <end position="343"/>
    </location>
</feature>
<dbReference type="SUPFAM" id="SSF53955">
    <property type="entry name" value="Lysozyme-like"/>
    <property type="match status" value="1"/>
</dbReference>
<dbReference type="EMBL" id="PKMF04000888">
    <property type="protein sequence ID" value="KAK7817341.1"/>
    <property type="molecule type" value="Genomic_DNA"/>
</dbReference>
<evidence type="ECO:0000256" key="2">
    <source>
        <dbReference type="ARBA" id="ARBA00022821"/>
    </source>
</evidence>
<reference evidence="6 7" key="1">
    <citation type="journal article" date="2018" name="Sci. Data">
        <title>The draft genome sequence of cork oak.</title>
        <authorList>
            <person name="Ramos A.M."/>
            <person name="Usie A."/>
            <person name="Barbosa P."/>
            <person name="Barros P.M."/>
            <person name="Capote T."/>
            <person name="Chaves I."/>
            <person name="Simoes F."/>
            <person name="Abreu I."/>
            <person name="Carrasquinho I."/>
            <person name="Faro C."/>
            <person name="Guimaraes J.B."/>
            <person name="Mendonca D."/>
            <person name="Nobrega F."/>
            <person name="Rodrigues L."/>
            <person name="Saibo N.J.M."/>
            <person name="Varela M.C."/>
            <person name="Egas C."/>
            <person name="Matos J."/>
            <person name="Miguel C.M."/>
            <person name="Oliveira M.M."/>
            <person name="Ricardo C.P."/>
            <person name="Goncalves S."/>
        </authorList>
    </citation>
    <scope>NUCLEOTIDE SEQUENCE [LARGE SCALE GENOMIC DNA]</scope>
    <source>
        <strain evidence="7">cv. HL8</strain>
    </source>
</reference>
<dbReference type="AlphaFoldDB" id="A0AAW0IT81"/>
<accession>A0AAW0IT81</accession>
<organism evidence="6 7">
    <name type="scientific">Quercus suber</name>
    <name type="common">Cork oak</name>
    <dbReference type="NCBI Taxonomy" id="58331"/>
    <lineage>
        <taxon>Eukaryota</taxon>
        <taxon>Viridiplantae</taxon>
        <taxon>Streptophyta</taxon>
        <taxon>Embryophyta</taxon>
        <taxon>Tracheophyta</taxon>
        <taxon>Spermatophyta</taxon>
        <taxon>Magnoliopsida</taxon>
        <taxon>eudicotyledons</taxon>
        <taxon>Gunneridae</taxon>
        <taxon>Pentapetalae</taxon>
        <taxon>rosids</taxon>
        <taxon>fabids</taxon>
        <taxon>Fagales</taxon>
        <taxon>Fagaceae</taxon>
        <taxon>Quercus</taxon>
    </lineage>
</organism>
<evidence type="ECO:0000256" key="3">
    <source>
        <dbReference type="ARBA" id="ARBA00023157"/>
    </source>
</evidence>
<dbReference type="Gene3D" id="1.10.530.10">
    <property type="match status" value="1"/>
</dbReference>
<dbReference type="FunFam" id="3.30.20.10:FF:000001">
    <property type="entry name" value="Endochitinase (Chitinase)"/>
    <property type="match status" value="1"/>
</dbReference>
<dbReference type="PANTHER" id="PTHR22595">
    <property type="entry name" value="CHITINASE-RELATED"/>
    <property type="match status" value="1"/>
</dbReference>